<organism evidence="3 4">
    <name type="scientific">Nonomuraea turkmeniaca</name>
    <dbReference type="NCBI Taxonomy" id="103838"/>
    <lineage>
        <taxon>Bacteria</taxon>
        <taxon>Bacillati</taxon>
        <taxon>Actinomycetota</taxon>
        <taxon>Actinomycetes</taxon>
        <taxon>Streptosporangiales</taxon>
        <taxon>Streptosporangiaceae</taxon>
        <taxon>Nonomuraea</taxon>
    </lineage>
</organism>
<feature type="region of interest" description="Disordered" evidence="1">
    <location>
        <begin position="197"/>
        <end position="216"/>
    </location>
</feature>
<sequence length="216" mass="23355">MIEPDFLRTTRSSYDAMAAEYADFFRDVLAGMPLDRAMFAAFAELVQGSGPVVDVGSGPGRVTALLHELGLDVFGVDLSPAMVTLARRTFPGLRFEEGSMLALDLPDGKLGGLVAYYSIIHVPLERLPDVFAEFHRVLAPGGHVLVAFQVGDEPLHLTDGFGHPILLDFHRRQPDQIAGLLGVAGFVVDARLLREPKPGTRESTPQAILLARKPTG</sequence>
<dbReference type="EMBL" id="VCKY01000281">
    <property type="protein sequence ID" value="TMR08605.1"/>
    <property type="molecule type" value="Genomic_DNA"/>
</dbReference>
<dbReference type="Proteomes" id="UP000309128">
    <property type="component" value="Unassembled WGS sequence"/>
</dbReference>
<feature type="domain" description="Methyltransferase" evidence="2">
    <location>
        <begin position="52"/>
        <end position="142"/>
    </location>
</feature>
<evidence type="ECO:0000313" key="4">
    <source>
        <dbReference type="Proteomes" id="UP000309128"/>
    </source>
</evidence>
<dbReference type="OrthoDB" id="9805171at2"/>
<dbReference type="CDD" id="cd02440">
    <property type="entry name" value="AdoMet_MTases"/>
    <property type="match status" value="1"/>
</dbReference>
<protein>
    <submittedName>
        <fullName evidence="3">Class I SAM-dependent methyltransferase</fullName>
    </submittedName>
</protein>
<dbReference type="Pfam" id="PF13649">
    <property type="entry name" value="Methyltransf_25"/>
    <property type="match status" value="1"/>
</dbReference>
<reference evidence="3 4" key="1">
    <citation type="submission" date="2019-05" db="EMBL/GenBank/DDBJ databases">
        <title>Draft genome sequence of Nonomuraea turkmeniaca DSM 43926.</title>
        <authorList>
            <person name="Saricaoglu S."/>
            <person name="Isik K."/>
        </authorList>
    </citation>
    <scope>NUCLEOTIDE SEQUENCE [LARGE SCALE GENOMIC DNA]</scope>
    <source>
        <strain evidence="3 4">DSM 43926</strain>
    </source>
</reference>
<dbReference type="GO" id="GO:0032259">
    <property type="term" value="P:methylation"/>
    <property type="evidence" value="ECO:0007669"/>
    <property type="project" value="UniProtKB-KW"/>
</dbReference>
<keyword evidence="4" id="KW-1185">Reference proteome</keyword>
<dbReference type="Gene3D" id="3.40.50.150">
    <property type="entry name" value="Vaccinia Virus protein VP39"/>
    <property type="match status" value="1"/>
</dbReference>
<name>A0A5S4EY36_9ACTN</name>
<evidence type="ECO:0000256" key="1">
    <source>
        <dbReference type="SAM" id="MobiDB-lite"/>
    </source>
</evidence>
<dbReference type="GO" id="GO:0008168">
    <property type="term" value="F:methyltransferase activity"/>
    <property type="evidence" value="ECO:0007669"/>
    <property type="project" value="UniProtKB-KW"/>
</dbReference>
<dbReference type="AlphaFoldDB" id="A0A5S4EY36"/>
<dbReference type="InterPro" id="IPR041698">
    <property type="entry name" value="Methyltransf_25"/>
</dbReference>
<comment type="caution">
    <text evidence="3">The sequence shown here is derived from an EMBL/GenBank/DDBJ whole genome shotgun (WGS) entry which is preliminary data.</text>
</comment>
<dbReference type="RefSeq" id="WP_138673125.1">
    <property type="nucleotide sequence ID" value="NZ_VCKY01000281.1"/>
</dbReference>
<dbReference type="InterPro" id="IPR050508">
    <property type="entry name" value="Methyltransf_Superfamily"/>
</dbReference>
<keyword evidence="3" id="KW-0808">Transferase</keyword>
<gene>
    <name evidence="3" type="ORF">ETD86_47045</name>
</gene>
<dbReference type="InterPro" id="IPR029063">
    <property type="entry name" value="SAM-dependent_MTases_sf"/>
</dbReference>
<dbReference type="PANTHER" id="PTHR42912">
    <property type="entry name" value="METHYLTRANSFERASE"/>
    <property type="match status" value="1"/>
</dbReference>
<proteinExistence type="predicted"/>
<evidence type="ECO:0000313" key="3">
    <source>
        <dbReference type="EMBL" id="TMR08605.1"/>
    </source>
</evidence>
<accession>A0A5S4EY36</accession>
<dbReference type="SUPFAM" id="SSF53335">
    <property type="entry name" value="S-adenosyl-L-methionine-dependent methyltransferases"/>
    <property type="match status" value="1"/>
</dbReference>
<keyword evidence="3" id="KW-0489">Methyltransferase</keyword>
<evidence type="ECO:0000259" key="2">
    <source>
        <dbReference type="Pfam" id="PF13649"/>
    </source>
</evidence>